<dbReference type="CDD" id="cd08662">
    <property type="entry name" value="M13"/>
    <property type="match status" value="1"/>
</dbReference>
<name>A0A437MBY3_9SPHN</name>
<dbReference type="InterPro" id="IPR000718">
    <property type="entry name" value="Peptidase_M13"/>
</dbReference>
<keyword evidence="5" id="KW-0378">Hydrolase</keyword>
<dbReference type="InterPro" id="IPR018497">
    <property type="entry name" value="Peptidase_M13_C"/>
</dbReference>
<dbReference type="InterPro" id="IPR024079">
    <property type="entry name" value="MetalloPept_cat_dom_sf"/>
</dbReference>
<dbReference type="GO" id="GO:0016485">
    <property type="term" value="P:protein processing"/>
    <property type="evidence" value="ECO:0007669"/>
    <property type="project" value="TreeGrafter"/>
</dbReference>
<dbReference type="PRINTS" id="PR00786">
    <property type="entry name" value="NEPRILYSIN"/>
</dbReference>
<dbReference type="InterPro" id="IPR042089">
    <property type="entry name" value="Peptidase_M13_dom_2"/>
</dbReference>
<keyword evidence="7" id="KW-0482">Metalloprotease</keyword>
<feature type="domain" description="Peptidase M13 N-terminal" evidence="10">
    <location>
        <begin position="41"/>
        <end position="415"/>
    </location>
</feature>
<accession>A0A437MBY3</accession>
<evidence type="ECO:0000256" key="3">
    <source>
        <dbReference type="ARBA" id="ARBA00022670"/>
    </source>
</evidence>
<comment type="similarity">
    <text evidence="2">Belongs to the peptidase M13 family.</text>
</comment>
<gene>
    <name evidence="11" type="ORF">EOD43_11275</name>
</gene>
<dbReference type="Proteomes" id="UP000282971">
    <property type="component" value="Unassembled WGS sequence"/>
</dbReference>
<keyword evidence="8" id="KW-0732">Signal</keyword>
<organism evidence="11 12">
    <name type="scientific">Sphingomonas crocodyli</name>
    <dbReference type="NCBI Taxonomy" id="1979270"/>
    <lineage>
        <taxon>Bacteria</taxon>
        <taxon>Pseudomonadati</taxon>
        <taxon>Pseudomonadota</taxon>
        <taxon>Alphaproteobacteria</taxon>
        <taxon>Sphingomonadales</taxon>
        <taxon>Sphingomonadaceae</taxon>
        <taxon>Sphingomonas</taxon>
    </lineage>
</organism>
<feature type="signal peptide" evidence="8">
    <location>
        <begin position="1"/>
        <end position="17"/>
    </location>
</feature>
<dbReference type="SUPFAM" id="SSF55486">
    <property type="entry name" value="Metalloproteases ('zincins'), catalytic domain"/>
    <property type="match status" value="1"/>
</dbReference>
<keyword evidence="6" id="KW-0862">Zinc</keyword>
<evidence type="ECO:0000256" key="2">
    <source>
        <dbReference type="ARBA" id="ARBA00007357"/>
    </source>
</evidence>
<dbReference type="GO" id="GO:0004222">
    <property type="term" value="F:metalloendopeptidase activity"/>
    <property type="evidence" value="ECO:0007669"/>
    <property type="project" value="InterPro"/>
</dbReference>
<dbReference type="PANTHER" id="PTHR11733">
    <property type="entry name" value="ZINC METALLOPROTEASE FAMILY M13 NEPRILYSIN-RELATED"/>
    <property type="match status" value="1"/>
</dbReference>
<reference evidence="11 12" key="1">
    <citation type="submission" date="2019-01" db="EMBL/GenBank/DDBJ databases">
        <authorList>
            <person name="Chen W.-M."/>
        </authorList>
    </citation>
    <scope>NUCLEOTIDE SEQUENCE [LARGE SCALE GENOMIC DNA]</scope>
    <source>
        <strain evidence="11 12">CCP-7</strain>
    </source>
</reference>
<evidence type="ECO:0000256" key="8">
    <source>
        <dbReference type="SAM" id="SignalP"/>
    </source>
</evidence>
<dbReference type="PROSITE" id="PS51885">
    <property type="entry name" value="NEPRILYSIN"/>
    <property type="match status" value="1"/>
</dbReference>
<dbReference type="OrthoDB" id="9775677at2"/>
<keyword evidence="12" id="KW-1185">Reference proteome</keyword>
<keyword evidence="4" id="KW-0479">Metal-binding</keyword>
<dbReference type="AlphaFoldDB" id="A0A437MBY3"/>
<dbReference type="PANTHER" id="PTHR11733:SF167">
    <property type="entry name" value="FI17812P1-RELATED"/>
    <property type="match status" value="1"/>
</dbReference>
<sequence>MLLAASAMALLASPLHALTTAKPRFGTFGVDLTAIDKAVKPGDDFWTYVNGAWDKRTPIAADRTSAGVSVLLVDEAEAQVKAIVEDLAKNPASAGKSGQQIGDFYASWMDEAGIEAAGTKPLAPYLARVDAVKDKVELQKLFTEIGYTAPIGVGILPDPADTSRYVAMAGQAGLGLPNRDYYLNQGEKYDTIRKAYRLYVAKMLTLAGISDADARADKIIALETELAKVQWAPERQRDIKAIYNPMDRAGMEKLAPEFDWDKMLVWSGLGDVKTVIMGETTAIAATGKLLDSTPLDTWKDYSKFHFIRTHAMYLPKAFDDANFDFFGRTLRGQPEQRARWKRGIQLLNDNLGEAIGAIYVERHYPPASSAKMDELIVNLRAALKERLDKLEWMDEPTRAAALLKLSTFDPRVGHPIKYVDYSSMTVKRGALLDDALAAEKFEWDLQLSRLPKPVDRTLWEMTPQTVNAYYDPLMNQITFPAAILQPPFFDPNSDPAVNYGSIGAIIGHEIGHGFDDQGRQFDEKGRIRDWWTPVAAERFAARTKNLGGQFDAYEPLPGVHIKGELTMGENIGDLGGVEMAYSAYRRYVAQHGEPPVIDGLTGDQRFFLAYGQSWRSKLREGRLREQLLTDPHSPAYYRVNGIVRNVDAWYKAFDVKPGDKMYLPPEQRVHIW</sequence>
<dbReference type="GO" id="GO:0046872">
    <property type="term" value="F:metal ion binding"/>
    <property type="evidence" value="ECO:0007669"/>
    <property type="project" value="UniProtKB-KW"/>
</dbReference>
<dbReference type="EMBL" id="SACN01000001">
    <property type="protein sequence ID" value="RVT95149.1"/>
    <property type="molecule type" value="Genomic_DNA"/>
</dbReference>
<protein>
    <submittedName>
        <fullName evidence="11">M13 family peptidase</fullName>
    </submittedName>
</protein>
<evidence type="ECO:0000256" key="7">
    <source>
        <dbReference type="ARBA" id="ARBA00023049"/>
    </source>
</evidence>
<dbReference type="InterPro" id="IPR008753">
    <property type="entry name" value="Peptidase_M13_N"/>
</dbReference>
<evidence type="ECO:0000256" key="6">
    <source>
        <dbReference type="ARBA" id="ARBA00022833"/>
    </source>
</evidence>
<feature type="domain" description="Peptidase M13 C-terminal" evidence="9">
    <location>
        <begin position="467"/>
        <end position="669"/>
    </location>
</feature>
<evidence type="ECO:0000256" key="1">
    <source>
        <dbReference type="ARBA" id="ARBA00001947"/>
    </source>
</evidence>
<proteinExistence type="inferred from homology"/>
<dbReference type="Pfam" id="PF05649">
    <property type="entry name" value="Peptidase_M13_N"/>
    <property type="match status" value="1"/>
</dbReference>
<evidence type="ECO:0000256" key="5">
    <source>
        <dbReference type="ARBA" id="ARBA00022801"/>
    </source>
</evidence>
<comment type="cofactor">
    <cofactor evidence="1">
        <name>Zn(2+)</name>
        <dbReference type="ChEBI" id="CHEBI:29105"/>
    </cofactor>
</comment>
<keyword evidence="3" id="KW-0645">Protease</keyword>
<evidence type="ECO:0000313" key="12">
    <source>
        <dbReference type="Proteomes" id="UP000282971"/>
    </source>
</evidence>
<dbReference type="Pfam" id="PF01431">
    <property type="entry name" value="Peptidase_M13"/>
    <property type="match status" value="1"/>
</dbReference>
<evidence type="ECO:0000256" key="4">
    <source>
        <dbReference type="ARBA" id="ARBA00022723"/>
    </source>
</evidence>
<evidence type="ECO:0000313" key="11">
    <source>
        <dbReference type="EMBL" id="RVT95149.1"/>
    </source>
</evidence>
<comment type="caution">
    <text evidence="11">The sequence shown here is derived from an EMBL/GenBank/DDBJ whole genome shotgun (WGS) entry which is preliminary data.</text>
</comment>
<dbReference type="Gene3D" id="3.40.390.10">
    <property type="entry name" value="Collagenase (Catalytic Domain)"/>
    <property type="match status" value="1"/>
</dbReference>
<dbReference type="Gene3D" id="1.10.1380.10">
    <property type="entry name" value="Neutral endopeptidase , domain2"/>
    <property type="match status" value="1"/>
</dbReference>
<evidence type="ECO:0000259" key="10">
    <source>
        <dbReference type="Pfam" id="PF05649"/>
    </source>
</evidence>
<dbReference type="GO" id="GO:0005886">
    <property type="term" value="C:plasma membrane"/>
    <property type="evidence" value="ECO:0007669"/>
    <property type="project" value="TreeGrafter"/>
</dbReference>
<feature type="chain" id="PRO_5019002513" evidence="8">
    <location>
        <begin position="18"/>
        <end position="672"/>
    </location>
</feature>
<evidence type="ECO:0000259" key="9">
    <source>
        <dbReference type="Pfam" id="PF01431"/>
    </source>
</evidence>